<feature type="chain" id="PRO_5043632453" evidence="4">
    <location>
        <begin position="26"/>
        <end position="310"/>
    </location>
</feature>
<gene>
    <name evidence="5" type="ORF">Sradi_1092800</name>
</gene>
<evidence type="ECO:0000256" key="1">
    <source>
        <dbReference type="ARBA" id="ARBA00004196"/>
    </source>
</evidence>
<dbReference type="Gene3D" id="3.80.10.10">
    <property type="entry name" value="Ribonuclease Inhibitor"/>
    <property type="match status" value="2"/>
</dbReference>
<dbReference type="SUPFAM" id="SSF52058">
    <property type="entry name" value="L domain-like"/>
    <property type="match status" value="1"/>
</dbReference>
<evidence type="ECO:0000256" key="3">
    <source>
        <dbReference type="ARBA" id="ARBA00022737"/>
    </source>
</evidence>
<dbReference type="EMBL" id="JACGWJ010000004">
    <property type="protein sequence ID" value="KAL0425580.1"/>
    <property type="molecule type" value="Genomic_DNA"/>
</dbReference>
<accession>A0AAW2VBD0</accession>
<dbReference type="InterPro" id="IPR001611">
    <property type="entry name" value="Leu-rich_rpt"/>
</dbReference>
<keyword evidence="4" id="KW-0732">Signal</keyword>
<protein>
    <submittedName>
        <fullName evidence="5">DNA damage-repair/toleration protein</fullName>
    </submittedName>
</protein>
<name>A0AAW2VBD0_SESRA</name>
<feature type="signal peptide" evidence="4">
    <location>
        <begin position="1"/>
        <end position="25"/>
    </location>
</feature>
<dbReference type="InterPro" id="IPR051848">
    <property type="entry name" value="PGIP"/>
</dbReference>
<dbReference type="AlphaFoldDB" id="A0AAW2VBD0"/>
<dbReference type="PANTHER" id="PTHR48059:SF30">
    <property type="entry name" value="OS06G0587000 PROTEIN"/>
    <property type="match status" value="1"/>
</dbReference>
<keyword evidence="2" id="KW-0433">Leucine-rich repeat</keyword>
<dbReference type="Pfam" id="PF13855">
    <property type="entry name" value="LRR_8"/>
    <property type="match status" value="1"/>
</dbReference>
<dbReference type="InterPro" id="IPR032675">
    <property type="entry name" value="LRR_dom_sf"/>
</dbReference>
<proteinExistence type="predicted"/>
<dbReference type="PANTHER" id="PTHR48059">
    <property type="entry name" value="POLYGALACTURONASE INHIBITOR 1"/>
    <property type="match status" value="1"/>
</dbReference>
<sequence length="310" mass="33063">MRLMRGVLRITSFLLLLIGSNSVNGSLSADLHAAMAFRDAMGGAISTAWTGNDFCIWPGIVCEPDTLRVTDIVLRAGDTSDTTLANQKLHWTGDWTGLISDSLCLLDQLTTLIVTDWGSISGEIPPCITSLSRLRFWTSGNRISGGIPTDIGKLSQLVVLNLADNEISGSIPASIVDLSSLKLLDISNNKLSGEVPSDIGKLKMLSRAIMGGNQLSGSMPTSIAALSRMADLDLSMNQISGSIPEQIGSMPVLSTLILYSNQLSGEIPASLFSNTGLSHLNLSRNSLEGKLPDSFSPIITIQCWIYPIIS</sequence>
<dbReference type="Pfam" id="PF00560">
    <property type="entry name" value="LRR_1"/>
    <property type="match status" value="3"/>
</dbReference>
<reference evidence="5" key="1">
    <citation type="submission" date="2020-06" db="EMBL/GenBank/DDBJ databases">
        <authorList>
            <person name="Li T."/>
            <person name="Hu X."/>
            <person name="Zhang T."/>
            <person name="Song X."/>
            <person name="Zhang H."/>
            <person name="Dai N."/>
            <person name="Sheng W."/>
            <person name="Hou X."/>
            <person name="Wei L."/>
        </authorList>
    </citation>
    <scope>NUCLEOTIDE SEQUENCE</scope>
    <source>
        <strain evidence="5">G02</strain>
        <tissue evidence="5">Leaf</tissue>
    </source>
</reference>
<evidence type="ECO:0000313" key="5">
    <source>
        <dbReference type="EMBL" id="KAL0425580.1"/>
    </source>
</evidence>
<dbReference type="FunFam" id="3.80.10.10:FF:000383">
    <property type="entry name" value="Leucine-rich repeat receptor protein kinase EMS1"/>
    <property type="match status" value="2"/>
</dbReference>
<keyword evidence="3" id="KW-0677">Repeat</keyword>
<organism evidence="5">
    <name type="scientific">Sesamum radiatum</name>
    <name type="common">Black benniseed</name>
    <dbReference type="NCBI Taxonomy" id="300843"/>
    <lineage>
        <taxon>Eukaryota</taxon>
        <taxon>Viridiplantae</taxon>
        <taxon>Streptophyta</taxon>
        <taxon>Embryophyta</taxon>
        <taxon>Tracheophyta</taxon>
        <taxon>Spermatophyta</taxon>
        <taxon>Magnoliopsida</taxon>
        <taxon>eudicotyledons</taxon>
        <taxon>Gunneridae</taxon>
        <taxon>Pentapetalae</taxon>
        <taxon>asterids</taxon>
        <taxon>lamiids</taxon>
        <taxon>Lamiales</taxon>
        <taxon>Pedaliaceae</taxon>
        <taxon>Sesamum</taxon>
    </lineage>
</organism>
<comment type="subcellular location">
    <subcellularLocation>
        <location evidence="1">Cell envelope</location>
    </subcellularLocation>
</comment>
<comment type="caution">
    <text evidence="5">The sequence shown here is derived from an EMBL/GenBank/DDBJ whole genome shotgun (WGS) entry which is preliminary data.</text>
</comment>
<evidence type="ECO:0000256" key="4">
    <source>
        <dbReference type="SAM" id="SignalP"/>
    </source>
</evidence>
<reference evidence="5" key="2">
    <citation type="journal article" date="2024" name="Plant">
        <title>Genomic evolution and insights into agronomic trait innovations of Sesamum species.</title>
        <authorList>
            <person name="Miao H."/>
            <person name="Wang L."/>
            <person name="Qu L."/>
            <person name="Liu H."/>
            <person name="Sun Y."/>
            <person name="Le M."/>
            <person name="Wang Q."/>
            <person name="Wei S."/>
            <person name="Zheng Y."/>
            <person name="Lin W."/>
            <person name="Duan Y."/>
            <person name="Cao H."/>
            <person name="Xiong S."/>
            <person name="Wang X."/>
            <person name="Wei L."/>
            <person name="Li C."/>
            <person name="Ma Q."/>
            <person name="Ju M."/>
            <person name="Zhao R."/>
            <person name="Li G."/>
            <person name="Mu C."/>
            <person name="Tian Q."/>
            <person name="Mei H."/>
            <person name="Zhang T."/>
            <person name="Gao T."/>
            <person name="Zhang H."/>
        </authorList>
    </citation>
    <scope>NUCLEOTIDE SEQUENCE</scope>
    <source>
        <strain evidence="5">G02</strain>
    </source>
</reference>
<evidence type="ECO:0000256" key="2">
    <source>
        <dbReference type="ARBA" id="ARBA00022614"/>
    </source>
</evidence>